<evidence type="ECO:0000313" key="1">
    <source>
        <dbReference type="EMBL" id="CAA2101679.1"/>
    </source>
</evidence>
<dbReference type="Pfam" id="PF13245">
    <property type="entry name" value="AAA_19"/>
    <property type="match status" value="1"/>
</dbReference>
<dbReference type="InterPro" id="IPR000212">
    <property type="entry name" value="DNA_helicase_UvrD/REP"/>
</dbReference>
<organism evidence="1">
    <name type="scientific">Variovorax paradoxus</name>
    <dbReference type="NCBI Taxonomy" id="34073"/>
    <lineage>
        <taxon>Bacteria</taxon>
        <taxon>Pseudomonadati</taxon>
        <taxon>Pseudomonadota</taxon>
        <taxon>Betaproteobacteria</taxon>
        <taxon>Burkholderiales</taxon>
        <taxon>Comamonadaceae</taxon>
        <taxon>Variovorax</taxon>
    </lineage>
</organism>
<accession>A0A679J1A2</accession>
<keyword evidence="1" id="KW-0067">ATP-binding</keyword>
<dbReference type="GO" id="GO:0016787">
    <property type="term" value="F:hydrolase activity"/>
    <property type="evidence" value="ECO:0007669"/>
    <property type="project" value="UniProtKB-KW"/>
</dbReference>
<keyword evidence="1" id="KW-0547">Nucleotide-binding</keyword>
<name>A0A679J1A2_VARPD</name>
<dbReference type="InterPro" id="IPR027417">
    <property type="entry name" value="P-loop_NTPase"/>
</dbReference>
<keyword evidence="1" id="KW-0378">Hydrolase</keyword>
<dbReference type="RefSeq" id="WP_339089066.1">
    <property type="nucleotide sequence ID" value="NZ_LR743507.1"/>
</dbReference>
<dbReference type="PANTHER" id="PTHR11070">
    <property type="entry name" value="UVRD / RECB / PCRA DNA HELICASE FAMILY MEMBER"/>
    <property type="match status" value="1"/>
</dbReference>
<dbReference type="EC" id="3.6.4.12" evidence="1"/>
<dbReference type="EMBL" id="LR743507">
    <property type="protein sequence ID" value="CAA2101679.1"/>
    <property type="molecule type" value="Genomic_DNA"/>
</dbReference>
<reference evidence="1" key="1">
    <citation type="submission" date="2019-12" db="EMBL/GenBank/DDBJ databases">
        <authorList>
            <person name="Cremers G."/>
        </authorList>
    </citation>
    <scope>NUCLEOTIDE SEQUENCE</scope>
    <source>
        <strain evidence="1">Vvax</strain>
    </source>
</reference>
<proteinExistence type="predicted"/>
<dbReference type="GO" id="GO:0003678">
    <property type="term" value="F:DNA helicase activity"/>
    <property type="evidence" value="ECO:0007669"/>
    <property type="project" value="UniProtKB-EC"/>
</dbReference>
<protein>
    <submittedName>
        <fullName evidence="1">ATP-dependent DNA helicase Rep</fullName>
        <ecNumber evidence="1">3.6.4.12</ecNumber>
    </submittedName>
</protein>
<dbReference type="Gene3D" id="3.40.50.300">
    <property type="entry name" value="P-loop containing nucleotide triphosphate hydrolases"/>
    <property type="match status" value="1"/>
</dbReference>
<gene>
    <name evidence="1" type="primary">rep_2</name>
    <name evidence="1" type="ORF">VVAX_01370</name>
</gene>
<dbReference type="GO" id="GO:0003677">
    <property type="term" value="F:DNA binding"/>
    <property type="evidence" value="ECO:0007669"/>
    <property type="project" value="InterPro"/>
</dbReference>
<keyword evidence="1" id="KW-0347">Helicase</keyword>
<dbReference type="SUPFAM" id="SSF52540">
    <property type="entry name" value="P-loop containing nucleoside triphosphate hydrolases"/>
    <property type="match status" value="1"/>
</dbReference>
<sequence length="353" mass="40036">MDKRVVFAVAGSGKTTRLINELDLVKRVLLITYTESNCEEIRRRVLVKFGYLPDNITVCTYFTFLNSFCYRPLLLMKMQTMGISFDRPSEYSSRQKLQSRDRYVTTGGRIYHARMAKVLDVHGCIPTLQRRLERYYDKVCIDEVQDFGGHDFNLLKQIAQANVEILLVGDFYQHTYSTSADGAVNKGLHDSYDRFKDALRSAGLIVDTTSLLKSHRCSSSVCSFIRDKIGVDIYSHSDRTTQVSVVNEPSLAAELHAAAGTIKLFYQEHGRYGCYSQTWGDSKGRDHYEDVCVVLNAESWKHFTAGTLAEMAATSRNKLYVACSRARGDLYVMPDTMLKAFKKARDVRHVASA</sequence>
<dbReference type="AlphaFoldDB" id="A0A679J1A2"/>
<dbReference type="GO" id="GO:0005524">
    <property type="term" value="F:ATP binding"/>
    <property type="evidence" value="ECO:0007669"/>
    <property type="project" value="InterPro"/>
</dbReference>